<dbReference type="STRING" id="1000565.METUNv1_01459"/>
<keyword evidence="1" id="KW-0732">Signal</keyword>
<dbReference type="Proteomes" id="UP000005019">
    <property type="component" value="Unassembled WGS sequence"/>
</dbReference>
<gene>
    <name evidence="2" type="ORF">METUNv1_01459</name>
</gene>
<feature type="chain" id="PRO_5003331374" evidence="1">
    <location>
        <begin position="29"/>
        <end position="154"/>
    </location>
</feature>
<dbReference type="RefSeq" id="WP_008060306.1">
    <property type="nucleotide sequence ID" value="NZ_AFHG01000041.1"/>
</dbReference>
<dbReference type="eggNOG" id="ENOG5032R44">
    <property type="taxonomic scope" value="Bacteria"/>
</dbReference>
<proteinExistence type="predicted"/>
<dbReference type="AlphaFoldDB" id="F5RAX2"/>
<accession>F5RAX2</accession>
<evidence type="ECO:0000313" key="3">
    <source>
        <dbReference type="Proteomes" id="UP000005019"/>
    </source>
</evidence>
<comment type="caution">
    <text evidence="2">The sequence shown here is derived from an EMBL/GenBank/DDBJ whole genome shotgun (WGS) entry which is preliminary data.</text>
</comment>
<protein>
    <submittedName>
        <fullName evidence="2">Uncharacterized protein</fullName>
    </submittedName>
</protein>
<evidence type="ECO:0000313" key="2">
    <source>
        <dbReference type="EMBL" id="EGK72343.1"/>
    </source>
</evidence>
<name>F5RAX2_METUF</name>
<keyword evidence="3" id="KW-1185">Reference proteome</keyword>
<reference evidence="2 3" key="1">
    <citation type="journal article" date="2011" name="J. Bacteriol.">
        <title>Genome sequence of Methyloversatilis universalis FAM5T, a methylotrophic representative of the order Rhodocyclales.</title>
        <authorList>
            <person name="Kittichotirat W."/>
            <person name="Good N.M."/>
            <person name="Hall R."/>
            <person name="Bringel F."/>
            <person name="Lajus A."/>
            <person name="Medigue C."/>
            <person name="Smalley N.E."/>
            <person name="Beck D."/>
            <person name="Bumgarner R."/>
            <person name="Vuilleumier S."/>
            <person name="Kalyuzhnaya M.G."/>
        </authorList>
    </citation>
    <scope>NUCLEOTIDE SEQUENCE [LARGE SCALE GENOMIC DNA]</scope>
    <source>
        <strain evidence="3">ATCC BAA-1314 / JCM 13912 / FAM5</strain>
    </source>
</reference>
<organism evidence="2 3">
    <name type="scientific">Methyloversatilis universalis (strain ATCC BAA-1314 / DSM 25237 / JCM 13912 / CCUG 52030 / FAM5)</name>
    <dbReference type="NCBI Taxonomy" id="1000565"/>
    <lineage>
        <taxon>Bacteria</taxon>
        <taxon>Pseudomonadati</taxon>
        <taxon>Pseudomonadota</taxon>
        <taxon>Betaproteobacteria</taxon>
        <taxon>Nitrosomonadales</taxon>
        <taxon>Sterolibacteriaceae</taxon>
        <taxon>Methyloversatilis</taxon>
    </lineage>
</organism>
<evidence type="ECO:0000256" key="1">
    <source>
        <dbReference type="SAM" id="SignalP"/>
    </source>
</evidence>
<dbReference type="EMBL" id="AFHG01000041">
    <property type="protein sequence ID" value="EGK72343.1"/>
    <property type="molecule type" value="Genomic_DNA"/>
</dbReference>
<feature type="signal peptide" evidence="1">
    <location>
        <begin position="1"/>
        <end position="28"/>
    </location>
</feature>
<sequence length="154" mass="16849">MNTRKSTVLSAFAPLALVALLHAGTAGAAAPAAFTGPDFSGTYDCTGQDHHEGPYTGTVTLERVAAQSTGAYGAYTFTLDVPGYGVYRGHAASHGRQMAIHFALPDQSTRDYGTGIARFERSRSGDWRFRKFYYEPEFKDGNHGFEDCVRRKRD</sequence>